<evidence type="ECO:0000313" key="3">
    <source>
        <dbReference type="Proteomes" id="UP001592528"/>
    </source>
</evidence>
<feature type="domain" description="Carrier" evidence="1">
    <location>
        <begin position="10"/>
        <end position="86"/>
    </location>
</feature>
<gene>
    <name evidence="2" type="ORF">ACEZDJ_05315</name>
</gene>
<keyword evidence="3" id="KW-1185">Reference proteome</keyword>
<accession>A0ABV6UGX5</accession>
<proteinExistence type="predicted"/>
<dbReference type="Proteomes" id="UP001592528">
    <property type="component" value="Unassembled WGS sequence"/>
</dbReference>
<organism evidence="2 3">
    <name type="scientific">Streptacidiphilus cavernicola</name>
    <dbReference type="NCBI Taxonomy" id="3342716"/>
    <lineage>
        <taxon>Bacteria</taxon>
        <taxon>Bacillati</taxon>
        <taxon>Actinomycetota</taxon>
        <taxon>Actinomycetes</taxon>
        <taxon>Kitasatosporales</taxon>
        <taxon>Streptomycetaceae</taxon>
        <taxon>Streptacidiphilus</taxon>
    </lineage>
</organism>
<dbReference type="EMBL" id="JBHEZZ010000002">
    <property type="protein sequence ID" value="MFC1400702.1"/>
    <property type="molecule type" value="Genomic_DNA"/>
</dbReference>
<evidence type="ECO:0000259" key="1">
    <source>
        <dbReference type="PROSITE" id="PS50075"/>
    </source>
</evidence>
<dbReference type="PROSITE" id="PS50075">
    <property type="entry name" value="CARRIER"/>
    <property type="match status" value="1"/>
</dbReference>
<dbReference type="SUPFAM" id="SSF47336">
    <property type="entry name" value="ACP-like"/>
    <property type="match status" value="1"/>
</dbReference>
<reference evidence="2 3" key="1">
    <citation type="submission" date="2024-09" db="EMBL/GenBank/DDBJ databases">
        <authorList>
            <person name="Lee S.D."/>
        </authorList>
    </citation>
    <scope>NUCLEOTIDE SEQUENCE [LARGE SCALE GENOMIC DNA]</scope>
    <source>
        <strain evidence="2 3">N1-5</strain>
    </source>
</reference>
<dbReference type="Gene3D" id="1.10.1200.10">
    <property type="entry name" value="ACP-like"/>
    <property type="match status" value="1"/>
</dbReference>
<protein>
    <submittedName>
        <fullName evidence="2">Acyl carrier protein</fullName>
    </submittedName>
</protein>
<dbReference type="RefSeq" id="WP_051725251.1">
    <property type="nucleotide sequence ID" value="NZ_JBHEZZ010000002.1"/>
</dbReference>
<dbReference type="Pfam" id="PF00550">
    <property type="entry name" value="PP-binding"/>
    <property type="match status" value="1"/>
</dbReference>
<comment type="caution">
    <text evidence="2">The sequence shown here is derived from an EMBL/GenBank/DDBJ whole genome shotgun (WGS) entry which is preliminary data.</text>
</comment>
<name>A0ABV6UGX5_9ACTN</name>
<evidence type="ECO:0000313" key="2">
    <source>
        <dbReference type="EMBL" id="MFC1400702.1"/>
    </source>
</evidence>
<sequence>MTVQTTGSRPATQQETEAWVAESWRALGLAVEGPQTDFFAVGGTSLAAARFVAGAEELFGEDVLPPEDFFEDSSVSAVAALLLRNTGDGS</sequence>
<dbReference type="InterPro" id="IPR009081">
    <property type="entry name" value="PP-bd_ACP"/>
</dbReference>
<dbReference type="InterPro" id="IPR036736">
    <property type="entry name" value="ACP-like_sf"/>
</dbReference>